<dbReference type="GO" id="GO:0046839">
    <property type="term" value="P:phospholipid dephosphorylation"/>
    <property type="evidence" value="ECO:0007669"/>
    <property type="project" value="TreeGrafter"/>
</dbReference>
<feature type="compositionally biased region" description="Low complexity" evidence="1">
    <location>
        <begin position="411"/>
        <end position="425"/>
    </location>
</feature>
<feature type="region of interest" description="Disordered" evidence="1">
    <location>
        <begin position="187"/>
        <end position="222"/>
    </location>
</feature>
<name>A0A6G1SDG4_9ACAR</name>
<sequence>MDAHQSDKLDLYSVPVFVLELVILVGLAFTAHHVHFQYKHEPYLTGFYCDDISIRHEYRESKLAEQFSRPDNELVVLSLLLVVPIVVIIFCELVNSMFGSLKFRRIRALCKCCKLHSITRRTIRFSGAYILGFLLVMISCDILASTTGKLKPYFAQECPNAFKTCLNKAQTSSMSLNLNGGAQAEALMSEQPPSSGHDILTSAAADSPRPLSSPIQSNSTEAVANPLPDSLIRRRRDIASGAAVDRRLLERQWIILEGVNLAQLCGFSGDAIQTYKFDRLPMSWPSFPAAIVTYAALYLAAYLCFVGTARPFRVITSVIVVVLALVATIFDVQLVREHFNHWEDSLSGAILALMVVVLVLFVYLNKFRDSHYYDNQKLPKRRHDQNISNGYSNEIAMEQYNLDKADDEPGSISNMNTSNNNNNNIPNTDVAGGGTVPNNDLAMRYFQIPRANYRGAPRPLQ</sequence>
<keyword evidence="2" id="KW-0812">Transmembrane</keyword>
<organism evidence="3">
    <name type="scientific">Aceria tosichella</name>
    <name type="common">wheat curl mite</name>
    <dbReference type="NCBI Taxonomy" id="561515"/>
    <lineage>
        <taxon>Eukaryota</taxon>
        <taxon>Metazoa</taxon>
        <taxon>Ecdysozoa</taxon>
        <taxon>Arthropoda</taxon>
        <taxon>Chelicerata</taxon>
        <taxon>Arachnida</taxon>
        <taxon>Acari</taxon>
        <taxon>Acariformes</taxon>
        <taxon>Trombidiformes</taxon>
        <taxon>Prostigmata</taxon>
        <taxon>Eupodina</taxon>
        <taxon>Eriophyoidea</taxon>
        <taxon>Eriophyidae</taxon>
        <taxon>Eriophyinae</taxon>
        <taxon>Aceriini</taxon>
        <taxon>Aceria</taxon>
    </lineage>
</organism>
<dbReference type="PANTHER" id="PTHR10165:SF103">
    <property type="entry name" value="PHOSPHOLIPID PHOSPHATASE HOMOLOG 1.2 HOMOLOG"/>
    <property type="match status" value="1"/>
</dbReference>
<feature type="transmembrane region" description="Helical" evidence="2">
    <location>
        <begin position="287"/>
        <end position="307"/>
    </location>
</feature>
<evidence type="ECO:0000256" key="2">
    <source>
        <dbReference type="SAM" id="Phobius"/>
    </source>
</evidence>
<feature type="transmembrane region" description="Helical" evidence="2">
    <location>
        <begin position="122"/>
        <end position="144"/>
    </location>
</feature>
<keyword evidence="2" id="KW-0472">Membrane</keyword>
<feature type="transmembrane region" description="Helical" evidence="2">
    <location>
        <begin position="74"/>
        <end position="101"/>
    </location>
</feature>
<reference evidence="3" key="1">
    <citation type="submission" date="2018-10" db="EMBL/GenBank/DDBJ databases">
        <title>Transcriptome assembly of Aceria tosichella (Wheat curl mite) Type 2.</title>
        <authorList>
            <person name="Scully E.D."/>
            <person name="Geib S.M."/>
            <person name="Palmer N.A."/>
            <person name="Gupta A.K."/>
            <person name="Sarath G."/>
            <person name="Tatineni S."/>
        </authorList>
    </citation>
    <scope>NUCLEOTIDE SEQUENCE</scope>
    <source>
        <strain evidence="3">LincolnNE</strain>
    </source>
</reference>
<feature type="region of interest" description="Disordered" evidence="1">
    <location>
        <begin position="406"/>
        <end position="425"/>
    </location>
</feature>
<proteinExistence type="predicted"/>
<dbReference type="GO" id="GO:0007165">
    <property type="term" value="P:signal transduction"/>
    <property type="evidence" value="ECO:0007669"/>
    <property type="project" value="TreeGrafter"/>
</dbReference>
<dbReference type="EMBL" id="GGYP01003490">
    <property type="protein sequence ID" value="MDE48261.1"/>
    <property type="molecule type" value="Transcribed_RNA"/>
</dbReference>
<feature type="transmembrane region" description="Helical" evidence="2">
    <location>
        <begin position="346"/>
        <end position="364"/>
    </location>
</feature>
<keyword evidence="2" id="KW-1133">Transmembrane helix</keyword>
<dbReference type="PANTHER" id="PTHR10165">
    <property type="entry name" value="LIPID PHOSPHATE PHOSPHATASE"/>
    <property type="match status" value="1"/>
</dbReference>
<protein>
    <submittedName>
        <fullName evidence="3">Lipid phosphate phosphatase-related protein type 1</fullName>
    </submittedName>
</protein>
<accession>A0A6G1SDG4</accession>
<evidence type="ECO:0000256" key="1">
    <source>
        <dbReference type="SAM" id="MobiDB-lite"/>
    </source>
</evidence>
<dbReference type="InterPro" id="IPR043216">
    <property type="entry name" value="PAP-like"/>
</dbReference>
<evidence type="ECO:0000313" key="3">
    <source>
        <dbReference type="EMBL" id="MDE48261.1"/>
    </source>
</evidence>
<dbReference type="GO" id="GO:0006644">
    <property type="term" value="P:phospholipid metabolic process"/>
    <property type="evidence" value="ECO:0007669"/>
    <property type="project" value="InterPro"/>
</dbReference>
<dbReference type="AlphaFoldDB" id="A0A6G1SDG4"/>
<gene>
    <name evidence="3" type="primary">LPPR1</name>
    <name evidence="3" type="ORF">g.19452</name>
</gene>
<dbReference type="GO" id="GO:0008195">
    <property type="term" value="F:phosphatidate phosphatase activity"/>
    <property type="evidence" value="ECO:0007669"/>
    <property type="project" value="TreeGrafter"/>
</dbReference>
<dbReference type="GO" id="GO:0005886">
    <property type="term" value="C:plasma membrane"/>
    <property type="evidence" value="ECO:0007669"/>
    <property type="project" value="TreeGrafter"/>
</dbReference>
<feature type="transmembrane region" description="Helical" evidence="2">
    <location>
        <begin position="12"/>
        <end position="34"/>
    </location>
</feature>
<feature type="compositionally biased region" description="Polar residues" evidence="1">
    <location>
        <begin position="213"/>
        <end position="222"/>
    </location>
</feature>
<feature type="transmembrane region" description="Helical" evidence="2">
    <location>
        <begin position="314"/>
        <end position="334"/>
    </location>
</feature>